<evidence type="ECO:0000259" key="3">
    <source>
        <dbReference type="Pfam" id="PF24626"/>
    </source>
</evidence>
<dbReference type="PANTHER" id="PTHR37984">
    <property type="entry name" value="PROTEIN CBG26694"/>
    <property type="match status" value="1"/>
</dbReference>
<feature type="domain" description="Reverse transcriptase/retrotransposon-derived protein RNase H-like" evidence="2">
    <location>
        <begin position="95"/>
        <end position="138"/>
    </location>
</feature>
<accession>A0ABQ4WLY0</accession>
<dbReference type="InterPro" id="IPR043128">
    <property type="entry name" value="Rev_trsase/Diguanyl_cyclase"/>
</dbReference>
<dbReference type="InterPro" id="IPR041577">
    <property type="entry name" value="RT_RNaseH_2"/>
</dbReference>
<dbReference type="Gene3D" id="3.30.70.270">
    <property type="match status" value="2"/>
</dbReference>
<evidence type="ECO:0000313" key="4">
    <source>
        <dbReference type="EMBL" id="GJS53890.1"/>
    </source>
</evidence>
<organism evidence="4 5">
    <name type="scientific">Tanacetum coccineum</name>
    <dbReference type="NCBI Taxonomy" id="301880"/>
    <lineage>
        <taxon>Eukaryota</taxon>
        <taxon>Viridiplantae</taxon>
        <taxon>Streptophyta</taxon>
        <taxon>Embryophyta</taxon>
        <taxon>Tracheophyta</taxon>
        <taxon>Spermatophyta</taxon>
        <taxon>Magnoliopsida</taxon>
        <taxon>eudicotyledons</taxon>
        <taxon>Gunneridae</taxon>
        <taxon>Pentapetalae</taxon>
        <taxon>asterids</taxon>
        <taxon>campanulids</taxon>
        <taxon>Asterales</taxon>
        <taxon>Asteraceae</taxon>
        <taxon>Asteroideae</taxon>
        <taxon>Anthemideae</taxon>
        <taxon>Anthemidinae</taxon>
        <taxon>Tanacetum</taxon>
    </lineage>
</organism>
<keyword evidence="1" id="KW-0511">Multifunctional enzyme</keyword>
<dbReference type="InterPro" id="IPR050951">
    <property type="entry name" value="Retrovirus_Pol_polyprotein"/>
</dbReference>
<feature type="domain" description="Tf2-1-like SH3-like" evidence="3">
    <location>
        <begin position="246"/>
        <end position="310"/>
    </location>
</feature>
<dbReference type="EMBL" id="BQNB010008757">
    <property type="protein sequence ID" value="GJS53890.1"/>
    <property type="molecule type" value="Genomic_DNA"/>
</dbReference>
<gene>
    <name evidence="4" type="ORF">Tco_0627252</name>
</gene>
<dbReference type="Pfam" id="PF24626">
    <property type="entry name" value="SH3_Tf2-1"/>
    <property type="match status" value="1"/>
</dbReference>
<reference evidence="4" key="1">
    <citation type="journal article" date="2022" name="Int. J. Mol. Sci.">
        <title>Draft Genome of Tanacetum Coccineum: Genomic Comparison of Closely Related Tanacetum-Family Plants.</title>
        <authorList>
            <person name="Yamashiro T."/>
            <person name="Shiraishi A."/>
            <person name="Nakayama K."/>
            <person name="Satake H."/>
        </authorList>
    </citation>
    <scope>NUCLEOTIDE SEQUENCE</scope>
</reference>
<evidence type="ECO:0000259" key="2">
    <source>
        <dbReference type="Pfam" id="PF17919"/>
    </source>
</evidence>
<protein>
    <submittedName>
        <fullName evidence="4">Ty3-gypsy retrotransposon protein</fullName>
    </submittedName>
</protein>
<comment type="caution">
    <text evidence="4">The sequence shown here is derived from an EMBL/GenBank/DDBJ whole genome shotgun (WGS) entry which is preliminary data.</text>
</comment>
<keyword evidence="5" id="KW-1185">Reference proteome</keyword>
<dbReference type="PANTHER" id="PTHR37984:SF5">
    <property type="entry name" value="PROTEIN NYNRIN-LIKE"/>
    <property type="match status" value="1"/>
</dbReference>
<dbReference type="InterPro" id="IPR056924">
    <property type="entry name" value="SH3_Tf2-1"/>
</dbReference>
<name>A0ABQ4WLY0_9ASTR</name>
<dbReference type="InterPro" id="IPR043502">
    <property type="entry name" value="DNA/RNA_pol_sf"/>
</dbReference>
<dbReference type="SUPFAM" id="SSF56672">
    <property type="entry name" value="DNA/RNA polymerases"/>
    <property type="match status" value="1"/>
</dbReference>
<reference evidence="4" key="2">
    <citation type="submission" date="2022-01" db="EMBL/GenBank/DDBJ databases">
        <authorList>
            <person name="Yamashiro T."/>
            <person name="Shiraishi A."/>
            <person name="Satake H."/>
            <person name="Nakayama K."/>
        </authorList>
    </citation>
    <scope>NUCLEOTIDE SEQUENCE</scope>
</reference>
<evidence type="ECO:0000256" key="1">
    <source>
        <dbReference type="ARBA" id="ARBA00023268"/>
    </source>
</evidence>
<dbReference type="Proteomes" id="UP001151760">
    <property type="component" value="Unassembled WGS sequence"/>
</dbReference>
<dbReference type="Pfam" id="PF17919">
    <property type="entry name" value="RT_RNaseH_2"/>
    <property type="match status" value="1"/>
</dbReference>
<dbReference type="InterPro" id="IPR016197">
    <property type="entry name" value="Chromo-like_dom_sf"/>
</dbReference>
<proteinExistence type="predicted"/>
<evidence type="ECO:0000313" key="5">
    <source>
        <dbReference type="Proteomes" id="UP001151760"/>
    </source>
</evidence>
<sequence length="451" mass="51771">MGLFDLVRVLFHPPSYLLQKYESHHFCVDYRALNAVMVKDKFPIPTADEMFNELGGQLLLNLTYEKVGYYRRFIKEYVTLAAPLTDLLWKDGFKWGDRVSEAFEALKQQLSTVLVLGLPDFKKTFTVETDALGDGIALGFVYGRAKKEEKQTLEELLDLHRQLDLRDAADGFRREGGLVIFHDRYFIGMESKLKSMLLSSKVAAVEDVLVERGELLRRLRDNLLAAKNRMEEKANFKRRKVEFNMGDKVLVKLQPYRQLTLARCLSHKLAKRYYGPYEILERIGKVAYRLALPVTSQIHPVFHVSILKSFLGSGSEAVAEIPEESDEGFLVEQPLAVCGSRFVLRDGSLVKQVLVQWAGRSPEDATWEFCLTSKPLIQPMTLRTKSFLKEEGMIRRGRWMQEGPNGFSWRQSGARTSSWDTITITINYLYLYVNRICLSRVRICVSKSLSL</sequence>
<dbReference type="SUPFAM" id="SSF54160">
    <property type="entry name" value="Chromo domain-like"/>
    <property type="match status" value="1"/>
</dbReference>